<dbReference type="EMBL" id="JAAALK010000085">
    <property type="protein sequence ID" value="KAG8083430.1"/>
    <property type="molecule type" value="Genomic_DNA"/>
</dbReference>
<reference evidence="3" key="1">
    <citation type="journal article" date="2021" name="bioRxiv">
        <title>Whole Genome Assembly and Annotation of Northern Wild Rice, Zizania palustris L., Supports a Whole Genome Duplication in the Zizania Genus.</title>
        <authorList>
            <person name="Haas M."/>
            <person name="Kono T."/>
            <person name="Macchietto M."/>
            <person name="Millas R."/>
            <person name="McGilp L."/>
            <person name="Shao M."/>
            <person name="Duquette J."/>
            <person name="Hirsch C.N."/>
            <person name="Kimball J."/>
        </authorList>
    </citation>
    <scope>NUCLEOTIDE SEQUENCE</scope>
    <source>
        <tissue evidence="3">Fresh leaf tissue</tissue>
    </source>
</reference>
<keyword evidence="4" id="KW-1185">Reference proteome</keyword>
<dbReference type="AlphaFoldDB" id="A0A8J5VVI2"/>
<gene>
    <name evidence="3" type="ORF">GUJ93_ZPchr0015g6754</name>
</gene>
<sequence length="260" mass="28456">MPLLFVCSRLHAIFCNVLRRRWPKPSLDAGDADHLTPSDCALIKTHLLQLLLTAPPRIQAQLSEALAAAAASDFPSKWESLLPSIVSSLGTAISKGDVPTTNSLLSAAASLFSRFRNAFDNNAIRLDLKYCLDNFAAPLLEVFLSTSRRLQAAATTTSPPESRPVFECLRLYCEIFYSLNSIDLAPLWLRLANLAPPLAPAPSPRLYCRPGVLHRRHEPLAPTPLCLPPRRPPQFAPSRFVARRRAPRKAGGCGDGCGRS</sequence>
<dbReference type="GO" id="GO:0006611">
    <property type="term" value="P:protein export from nucleus"/>
    <property type="evidence" value="ECO:0007669"/>
    <property type="project" value="TreeGrafter"/>
</dbReference>
<evidence type="ECO:0000313" key="3">
    <source>
        <dbReference type="EMBL" id="KAG8083430.1"/>
    </source>
</evidence>
<dbReference type="PANTHER" id="PTHR10997:SF8">
    <property type="entry name" value="EXPORTIN-2"/>
    <property type="match status" value="1"/>
</dbReference>
<dbReference type="PANTHER" id="PTHR10997">
    <property type="entry name" value="IMPORTIN-7, 8, 11"/>
    <property type="match status" value="1"/>
</dbReference>
<dbReference type="GO" id="GO:0006606">
    <property type="term" value="P:protein import into nucleus"/>
    <property type="evidence" value="ECO:0007669"/>
    <property type="project" value="TreeGrafter"/>
</dbReference>
<evidence type="ECO:0000259" key="2">
    <source>
        <dbReference type="Pfam" id="PF08506"/>
    </source>
</evidence>
<feature type="domain" description="Exportin-2 central" evidence="2">
    <location>
        <begin position="111"/>
        <end position="186"/>
    </location>
</feature>
<name>A0A8J5VVI2_ZIZPA</name>
<evidence type="ECO:0000256" key="1">
    <source>
        <dbReference type="SAM" id="MobiDB-lite"/>
    </source>
</evidence>
<dbReference type="InterPro" id="IPR013713">
    <property type="entry name" value="XPO2_central"/>
</dbReference>
<dbReference type="Proteomes" id="UP000729402">
    <property type="component" value="Unassembled WGS sequence"/>
</dbReference>
<accession>A0A8J5VVI2</accession>
<dbReference type="GO" id="GO:0005049">
    <property type="term" value="F:nuclear export signal receptor activity"/>
    <property type="evidence" value="ECO:0007669"/>
    <property type="project" value="TreeGrafter"/>
</dbReference>
<feature type="compositionally biased region" description="Gly residues" evidence="1">
    <location>
        <begin position="251"/>
        <end position="260"/>
    </location>
</feature>
<evidence type="ECO:0000313" key="4">
    <source>
        <dbReference type="Proteomes" id="UP000729402"/>
    </source>
</evidence>
<proteinExistence type="predicted"/>
<feature type="region of interest" description="Disordered" evidence="1">
    <location>
        <begin position="241"/>
        <end position="260"/>
    </location>
</feature>
<dbReference type="GO" id="GO:0005829">
    <property type="term" value="C:cytosol"/>
    <property type="evidence" value="ECO:0007669"/>
    <property type="project" value="TreeGrafter"/>
</dbReference>
<protein>
    <recommendedName>
        <fullName evidence="2">Exportin-2 central domain-containing protein</fullName>
    </recommendedName>
</protein>
<dbReference type="GO" id="GO:0005635">
    <property type="term" value="C:nuclear envelope"/>
    <property type="evidence" value="ECO:0007669"/>
    <property type="project" value="TreeGrafter"/>
</dbReference>
<organism evidence="3 4">
    <name type="scientific">Zizania palustris</name>
    <name type="common">Northern wild rice</name>
    <dbReference type="NCBI Taxonomy" id="103762"/>
    <lineage>
        <taxon>Eukaryota</taxon>
        <taxon>Viridiplantae</taxon>
        <taxon>Streptophyta</taxon>
        <taxon>Embryophyta</taxon>
        <taxon>Tracheophyta</taxon>
        <taxon>Spermatophyta</taxon>
        <taxon>Magnoliopsida</taxon>
        <taxon>Liliopsida</taxon>
        <taxon>Poales</taxon>
        <taxon>Poaceae</taxon>
        <taxon>BOP clade</taxon>
        <taxon>Oryzoideae</taxon>
        <taxon>Oryzeae</taxon>
        <taxon>Zizaniinae</taxon>
        <taxon>Zizania</taxon>
    </lineage>
</organism>
<comment type="caution">
    <text evidence="3">The sequence shown here is derived from an EMBL/GenBank/DDBJ whole genome shotgun (WGS) entry which is preliminary data.</text>
</comment>
<dbReference type="Pfam" id="PF08506">
    <property type="entry name" value="Cse1"/>
    <property type="match status" value="1"/>
</dbReference>
<dbReference type="OrthoDB" id="3268246at2759"/>
<reference evidence="3" key="2">
    <citation type="submission" date="2021-02" db="EMBL/GenBank/DDBJ databases">
        <authorList>
            <person name="Kimball J.A."/>
            <person name="Haas M.W."/>
            <person name="Macchietto M."/>
            <person name="Kono T."/>
            <person name="Duquette J."/>
            <person name="Shao M."/>
        </authorList>
    </citation>
    <scope>NUCLEOTIDE SEQUENCE</scope>
    <source>
        <tissue evidence="3">Fresh leaf tissue</tissue>
    </source>
</reference>